<dbReference type="EMBL" id="JBHMEA010000016">
    <property type="protein sequence ID" value="MFB9231207.1"/>
    <property type="molecule type" value="Genomic_DNA"/>
</dbReference>
<evidence type="ECO:0000313" key="3">
    <source>
        <dbReference type="Proteomes" id="UP001589683"/>
    </source>
</evidence>
<evidence type="ECO:0000313" key="2">
    <source>
        <dbReference type="EMBL" id="MFB9231207.1"/>
    </source>
</evidence>
<dbReference type="Pfam" id="PF00550">
    <property type="entry name" value="PP-binding"/>
    <property type="match status" value="1"/>
</dbReference>
<organism evidence="2 3">
    <name type="scientific">Pseudohalocynthiibacter aestuariivivens</name>
    <dbReference type="NCBI Taxonomy" id="1591409"/>
    <lineage>
        <taxon>Bacteria</taxon>
        <taxon>Pseudomonadati</taxon>
        <taxon>Pseudomonadota</taxon>
        <taxon>Alphaproteobacteria</taxon>
        <taxon>Rhodobacterales</taxon>
        <taxon>Paracoccaceae</taxon>
        <taxon>Pseudohalocynthiibacter</taxon>
    </lineage>
</organism>
<sequence length="82" mass="9244">MKPAEIQIALKEELHRIAPDIEVTEIDPAADLREEFDIDSIDFLTLVTALGKRFDLAMPEADYAHMGTFNDLLTYLVGSLHK</sequence>
<dbReference type="PROSITE" id="PS50075">
    <property type="entry name" value="CARRIER"/>
    <property type="match status" value="1"/>
</dbReference>
<feature type="domain" description="Carrier" evidence="1">
    <location>
        <begin position="1"/>
        <end position="80"/>
    </location>
</feature>
<evidence type="ECO:0000259" key="1">
    <source>
        <dbReference type="PROSITE" id="PS50075"/>
    </source>
</evidence>
<accession>A0ABV5JFB1</accession>
<comment type="caution">
    <text evidence="2">The sequence shown here is derived from an EMBL/GenBank/DDBJ whole genome shotgun (WGS) entry which is preliminary data.</text>
</comment>
<dbReference type="RefSeq" id="WP_213889046.1">
    <property type="nucleotide sequence ID" value="NZ_JAGFNU010000005.1"/>
</dbReference>
<dbReference type="InterPro" id="IPR036736">
    <property type="entry name" value="ACP-like_sf"/>
</dbReference>
<reference evidence="2 3" key="1">
    <citation type="submission" date="2024-09" db="EMBL/GenBank/DDBJ databases">
        <authorList>
            <person name="Sun Q."/>
            <person name="Mori K."/>
        </authorList>
    </citation>
    <scope>NUCLEOTIDE SEQUENCE [LARGE SCALE GENOMIC DNA]</scope>
    <source>
        <strain evidence="2 3">CECT 8726</strain>
    </source>
</reference>
<protein>
    <submittedName>
        <fullName evidence="2">Acyl carrier protein</fullName>
    </submittedName>
</protein>
<dbReference type="Proteomes" id="UP001589683">
    <property type="component" value="Unassembled WGS sequence"/>
</dbReference>
<gene>
    <name evidence="2" type="ORF">ACFFUT_05335</name>
</gene>
<dbReference type="InterPro" id="IPR009081">
    <property type="entry name" value="PP-bd_ACP"/>
</dbReference>
<dbReference type="Gene3D" id="1.10.1200.10">
    <property type="entry name" value="ACP-like"/>
    <property type="match status" value="1"/>
</dbReference>
<dbReference type="SUPFAM" id="SSF47336">
    <property type="entry name" value="ACP-like"/>
    <property type="match status" value="1"/>
</dbReference>
<keyword evidence="3" id="KW-1185">Reference proteome</keyword>
<proteinExistence type="predicted"/>
<name>A0ABV5JFB1_9RHOB</name>